<dbReference type="InterPro" id="IPR029058">
    <property type="entry name" value="AB_hydrolase_fold"/>
</dbReference>
<evidence type="ECO:0000313" key="7">
    <source>
        <dbReference type="EMBL" id="GIF19943.1"/>
    </source>
</evidence>
<evidence type="ECO:0000256" key="1">
    <source>
        <dbReference type="ARBA" id="ARBA00010088"/>
    </source>
</evidence>
<gene>
    <name evidence="7" type="ORF">Ate02nite_26730</name>
</gene>
<feature type="domain" description="AB hydrolase-1" evidence="5">
    <location>
        <begin position="77"/>
        <end position="276"/>
    </location>
</feature>
<dbReference type="SUPFAM" id="SSF53474">
    <property type="entry name" value="alpha/beta-Hydrolases"/>
    <property type="match status" value="1"/>
</dbReference>
<evidence type="ECO:0000256" key="3">
    <source>
        <dbReference type="ARBA" id="ARBA00022801"/>
    </source>
</evidence>
<evidence type="ECO:0000256" key="2">
    <source>
        <dbReference type="ARBA" id="ARBA00022729"/>
    </source>
</evidence>
<evidence type="ECO:0000313" key="8">
    <source>
        <dbReference type="Proteomes" id="UP000623608"/>
    </source>
</evidence>
<dbReference type="PANTHER" id="PTHR43248:SF29">
    <property type="entry name" value="TRIPEPTIDYL AMINOPEPTIDASE"/>
    <property type="match status" value="1"/>
</dbReference>
<keyword evidence="2 4" id="KW-0732">Signal</keyword>
<dbReference type="InterPro" id="IPR000073">
    <property type="entry name" value="AB_hydrolase_1"/>
</dbReference>
<dbReference type="Pfam" id="PF00561">
    <property type="entry name" value="Abhydrolase_1"/>
    <property type="match status" value="1"/>
</dbReference>
<dbReference type="PANTHER" id="PTHR43248">
    <property type="entry name" value="2-SUCCINYL-6-HYDROXY-2,4-CYCLOHEXADIENE-1-CARBOXYLATE SYNTHASE"/>
    <property type="match status" value="1"/>
</dbReference>
<name>A0A919NK41_9ACTN</name>
<dbReference type="GO" id="GO:0016787">
    <property type="term" value="F:hydrolase activity"/>
    <property type="evidence" value="ECO:0007669"/>
    <property type="project" value="UniProtKB-KW"/>
</dbReference>
<feature type="chain" id="PRO_5036873161" evidence="4">
    <location>
        <begin position="21"/>
        <end position="477"/>
    </location>
</feature>
<reference evidence="7" key="1">
    <citation type="submission" date="2021-01" db="EMBL/GenBank/DDBJ databases">
        <title>Whole genome shotgun sequence of Actinoplanes tereljensis NBRC 105297.</title>
        <authorList>
            <person name="Komaki H."/>
            <person name="Tamura T."/>
        </authorList>
    </citation>
    <scope>NUCLEOTIDE SEQUENCE</scope>
    <source>
        <strain evidence="7">NBRC 105297</strain>
    </source>
</reference>
<feature type="signal peptide" evidence="4">
    <location>
        <begin position="1"/>
        <end position="20"/>
    </location>
</feature>
<keyword evidence="8" id="KW-1185">Reference proteome</keyword>
<dbReference type="Pfam" id="PF08386">
    <property type="entry name" value="Abhydrolase_4"/>
    <property type="match status" value="1"/>
</dbReference>
<accession>A0A919NK41</accession>
<protein>
    <submittedName>
        <fullName evidence="7">Peptidase</fullName>
    </submittedName>
</protein>
<dbReference type="AlphaFoldDB" id="A0A919NK41"/>
<dbReference type="InterPro" id="IPR013595">
    <property type="entry name" value="Pept_S33_TAP-like_C"/>
</dbReference>
<sequence length="477" mass="51321">MKILGAVAALLMLSAGPVVAGPVAPPALDWQDCGDGVYQCSPFQVPLDYRHPGGTRVTLQLRRWPAAKPADRIGTLFIYAGGPGSSGWEWVQGFATSAVQEIRDRFDIVGFDPRGVHRSQPVSCLDQPDYAALWQKPATLANAVRSAQQWNAACLAHSGGLLPFIGTEYQARDLDRLRAAVGDAKLTYFGGSYATYVGTVYASMFPGRTRALVLDSAYDPVKYAQDPYSYDYGQYQATEAALQRFLRWCAATPASCAFAAGGPDLAGRVRAILDSLSGSVNGATVLSELTSRLNSGTRRWTALGTDLHLLENHTGPLMYAISQSDTAFNAVNVAVECADRVFPPGMRQLDSRLSEVAADFPLTAPRMAYGPPAYDQTHAPACLQWPAERLSRYTGSYRAVGSAPILVSGNTGDPDTPYADAVALSRILANGHLLTWQGEGHTARRKSACMEAYMYEYLLRLTVPPAGTVCRDAPIPG</sequence>
<comment type="caution">
    <text evidence="7">The sequence shown here is derived from an EMBL/GenBank/DDBJ whole genome shotgun (WGS) entry which is preliminary data.</text>
</comment>
<feature type="domain" description="Peptidase S33 tripeptidyl aminopeptidase-like C-terminal" evidence="6">
    <location>
        <begin position="378"/>
        <end position="470"/>
    </location>
</feature>
<evidence type="ECO:0000259" key="5">
    <source>
        <dbReference type="Pfam" id="PF00561"/>
    </source>
</evidence>
<evidence type="ECO:0000256" key="4">
    <source>
        <dbReference type="SAM" id="SignalP"/>
    </source>
</evidence>
<comment type="similarity">
    <text evidence="1">Belongs to the peptidase S33 family.</text>
</comment>
<dbReference type="Proteomes" id="UP000623608">
    <property type="component" value="Unassembled WGS sequence"/>
</dbReference>
<dbReference type="InterPro" id="IPR051601">
    <property type="entry name" value="Serine_prot/Carboxylest_S33"/>
</dbReference>
<keyword evidence="3" id="KW-0378">Hydrolase</keyword>
<evidence type="ECO:0000259" key="6">
    <source>
        <dbReference type="Pfam" id="PF08386"/>
    </source>
</evidence>
<proteinExistence type="inferred from homology"/>
<organism evidence="7 8">
    <name type="scientific">Paractinoplanes tereljensis</name>
    <dbReference type="NCBI Taxonomy" id="571912"/>
    <lineage>
        <taxon>Bacteria</taxon>
        <taxon>Bacillati</taxon>
        <taxon>Actinomycetota</taxon>
        <taxon>Actinomycetes</taxon>
        <taxon>Micromonosporales</taxon>
        <taxon>Micromonosporaceae</taxon>
        <taxon>Paractinoplanes</taxon>
    </lineage>
</organism>
<dbReference type="Gene3D" id="3.40.50.1820">
    <property type="entry name" value="alpha/beta hydrolase"/>
    <property type="match status" value="1"/>
</dbReference>
<dbReference type="RefSeq" id="WP_203805135.1">
    <property type="nucleotide sequence ID" value="NZ_BOMY01000019.1"/>
</dbReference>
<dbReference type="EMBL" id="BOMY01000019">
    <property type="protein sequence ID" value="GIF19943.1"/>
    <property type="molecule type" value="Genomic_DNA"/>
</dbReference>